<evidence type="ECO:0000256" key="2">
    <source>
        <dbReference type="SAM" id="MobiDB-lite"/>
    </source>
</evidence>
<reference evidence="4 5" key="1">
    <citation type="submission" date="2019-03" db="EMBL/GenBank/DDBJ databases">
        <title>Genomics of glacier-inhabiting Cryobacterium strains.</title>
        <authorList>
            <person name="Liu Q."/>
            <person name="Xin Y.-H."/>
        </authorList>
    </citation>
    <scope>NUCLEOTIDE SEQUENCE [LARGE SCALE GENOMIC DNA]</scope>
    <source>
        <strain evidence="4 5">Sr59</strain>
    </source>
</reference>
<dbReference type="Proteomes" id="UP000298468">
    <property type="component" value="Unassembled WGS sequence"/>
</dbReference>
<proteinExistence type="predicted"/>
<dbReference type="OrthoDB" id="5110149at2"/>
<evidence type="ECO:0000256" key="1">
    <source>
        <dbReference type="ARBA" id="ARBA00022729"/>
    </source>
</evidence>
<feature type="region of interest" description="Disordered" evidence="2">
    <location>
        <begin position="21"/>
        <end position="50"/>
    </location>
</feature>
<gene>
    <name evidence="4" type="ORF">E3T61_15335</name>
</gene>
<organism evidence="4 5">
    <name type="scientific">Cryobacterium lactosi</name>
    <dbReference type="NCBI Taxonomy" id="1259202"/>
    <lineage>
        <taxon>Bacteria</taxon>
        <taxon>Bacillati</taxon>
        <taxon>Actinomycetota</taxon>
        <taxon>Actinomycetes</taxon>
        <taxon>Micrococcales</taxon>
        <taxon>Microbacteriaceae</taxon>
        <taxon>Cryobacterium</taxon>
    </lineage>
</organism>
<dbReference type="Pfam" id="PF08139">
    <property type="entry name" value="LPAM_1"/>
    <property type="match status" value="1"/>
</dbReference>
<accession>A0A4R9BPB6</accession>
<feature type="compositionally biased region" description="Low complexity" evidence="2">
    <location>
        <begin position="25"/>
        <end position="48"/>
    </location>
</feature>
<evidence type="ECO:0000256" key="3">
    <source>
        <dbReference type="SAM" id="SignalP"/>
    </source>
</evidence>
<dbReference type="InterPro" id="IPR012640">
    <property type="entry name" value="Membr_lipoprot_lipid_attach_CS"/>
</dbReference>
<comment type="caution">
    <text evidence="4">The sequence shown here is derived from an EMBL/GenBank/DDBJ whole genome shotgun (WGS) entry which is preliminary data.</text>
</comment>
<sequence length="201" mass="19820">MKKPVVVLTLLVLLAGCSAVDGTDPSPSSSAPSGSSTPSAGETASPPTDEQVTWAGTVCSDTSTLKADVQALAEAPATDVDEVGAAVAKQMDTISASASTLVETVKSPPENLGDDPELLSVQDSIDTADQSLKTLQASASAVQGATGADLVGALATLVVDTGTVLSAVAATVQTISTATRDTSSTLGQAFRAAPECATLTA</sequence>
<keyword evidence="5" id="KW-1185">Reference proteome</keyword>
<dbReference type="EMBL" id="SOHM01000031">
    <property type="protein sequence ID" value="TFD87201.1"/>
    <property type="molecule type" value="Genomic_DNA"/>
</dbReference>
<dbReference type="AlphaFoldDB" id="A0A4R9BPB6"/>
<evidence type="ECO:0000313" key="5">
    <source>
        <dbReference type="Proteomes" id="UP000298468"/>
    </source>
</evidence>
<dbReference type="RefSeq" id="WP_134641684.1">
    <property type="nucleotide sequence ID" value="NZ_SOHM01000031.1"/>
</dbReference>
<evidence type="ECO:0000313" key="4">
    <source>
        <dbReference type="EMBL" id="TFD87201.1"/>
    </source>
</evidence>
<keyword evidence="1 3" id="KW-0732">Signal</keyword>
<name>A0A4R9BPB6_9MICO</name>
<dbReference type="PROSITE" id="PS51257">
    <property type="entry name" value="PROKAR_LIPOPROTEIN"/>
    <property type="match status" value="1"/>
</dbReference>
<feature type="signal peptide" evidence="3">
    <location>
        <begin position="1"/>
        <end position="19"/>
    </location>
</feature>
<protein>
    <submittedName>
        <fullName evidence="4">Uncharacterized protein</fullName>
    </submittedName>
</protein>
<feature type="chain" id="PRO_5039236888" evidence="3">
    <location>
        <begin position="20"/>
        <end position="201"/>
    </location>
</feature>